<dbReference type="EMBL" id="PVNK01000142">
    <property type="protein sequence ID" value="PRP99070.1"/>
    <property type="molecule type" value="Genomic_DNA"/>
</dbReference>
<name>A0A2S9Y250_9BACT</name>
<keyword evidence="4" id="KW-1185">Reference proteome</keyword>
<evidence type="ECO:0000313" key="4">
    <source>
        <dbReference type="Proteomes" id="UP000237968"/>
    </source>
</evidence>
<dbReference type="SUPFAM" id="SSF53720">
    <property type="entry name" value="ALDH-like"/>
    <property type="match status" value="1"/>
</dbReference>
<reference evidence="3 4" key="1">
    <citation type="submission" date="2018-03" db="EMBL/GenBank/DDBJ databases">
        <title>Draft Genome Sequences of the Obligatory Marine Myxobacteria Enhygromyxa salina SWB005.</title>
        <authorList>
            <person name="Poehlein A."/>
            <person name="Moghaddam J.A."/>
            <person name="Harms H."/>
            <person name="Alanjari M."/>
            <person name="Koenig G.M."/>
            <person name="Daniel R."/>
            <person name="Schaeberle T.F."/>
        </authorList>
    </citation>
    <scope>NUCLEOTIDE SEQUENCE [LARGE SCALE GENOMIC DNA]</scope>
    <source>
        <strain evidence="3 4">SWB005</strain>
    </source>
</reference>
<dbReference type="PANTHER" id="PTHR11699">
    <property type="entry name" value="ALDEHYDE DEHYDROGENASE-RELATED"/>
    <property type="match status" value="1"/>
</dbReference>
<gene>
    <name evidence="3" type="primary">aldHT</name>
    <name evidence="3" type="ORF">ENSA5_29160</name>
</gene>
<comment type="caution">
    <text evidence="3">The sequence shown here is derived from an EMBL/GenBank/DDBJ whole genome shotgun (WGS) entry which is preliminary data.</text>
</comment>
<evidence type="ECO:0000259" key="2">
    <source>
        <dbReference type="Pfam" id="PF00171"/>
    </source>
</evidence>
<dbReference type="OrthoDB" id="188583at2"/>
<dbReference type="Gene3D" id="3.40.605.10">
    <property type="entry name" value="Aldehyde Dehydrogenase, Chain A, domain 1"/>
    <property type="match status" value="1"/>
</dbReference>
<feature type="domain" description="Aldehyde dehydrogenase" evidence="2">
    <location>
        <begin position="53"/>
        <end position="231"/>
    </location>
</feature>
<sequence>MIGPSQTRILVEKTIKLYVGGKFIRSESGRVDRITPTRPPTDNAGADPRDIYVCRASRKDFRDAMELARKAQAGWAGRSGYNRGQILYRLAEMLEDRAEAFPVAREQVHAAVDRVVHHAGWSDKISSLLSSLNPVATAHVNYSMLRPVGVVVALPDPADGLLGMVEALSAATVMGNTVHLFVPLESGELAAALSEALATCDMPGGVVNVLTTDVTGLLEWANHHDDLDAIYLAAAAIDDDALKATQLEAARVMRRLILVDGAAQPASALTLQRLAEVKTVWMSS</sequence>
<proteinExistence type="predicted"/>
<dbReference type="RefSeq" id="WP_106392296.1">
    <property type="nucleotide sequence ID" value="NZ_PVNK01000142.1"/>
</dbReference>
<protein>
    <submittedName>
        <fullName evidence="3">Aldehyde dehydrogenase, thermostable</fullName>
        <ecNumber evidence="3">1.2.1.5</ecNumber>
    </submittedName>
</protein>
<dbReference type="InterPro" id="IPR015590">
    <property type="entry name" value="Aldehyde_DH_dom"/>
</dbReference>
<dbReference type="AlphaFoldDB" id="A0A2S9Y250"/>
<dbReference type="Pfam" id="PF00171">
    <property type="entry name" value="Aldedh"/>
    <property type="match status" value="1"/>
</dbReference>
<keyword evidence="1 3" id="KW-0560">Oxidoreductase</keyword>
<dbReference type="EC" id="1.2.1.5" evidence="3"/>
<dbReference type="GO" id="GO:0004030">
    <property type="term" value="F:aldehyde dehydrogenase [NAD(P)+] activity"/>
    <property type="evidence" value="ECO:0007669"/>
    <property type="project" value="UniProtKB-EC"/>
</dbReference>
<accession>A0A2S9Y250</accession>
<organism evidence="3 4">
    <name type="scientific">Enhygromyxa salina</name>
    <dbReference type="NCBI Taxonomy" id="215803"/>
    <lineage>
        <taxon>Bacteria</taxon>
        <taxon>Pseudomonadati</taxon>
        <taxon>Myxococcota</taxon>
        <taxon>Polyangia</taxon>
        <taxon>Nannocystales</taxon>
        <taxon>Nannocystaceae</taxon>
        <taxon>Enhygromyxa</taxon>
    </lineage>
</organism>
<dbReference type="InterPro" id="IPR016162">
    <property type="entry name" value="Ald_DH_N"/>
</dbReference>
<dbReference type="Proteomes" id="UP000237968">
    <property type="component" value="Unassembled WGS sequence"/>
</dbReference>
<evidence type="ECO:0000256" key="1">
    <source>
        <dbReference type="ARBA" id="ARBA00023002"/>
    </source>
</evidence>
<evidence type="ECO:0000313" key="3">
    <source>
        <dbReference type="EMBL" id="PRP99070.1"/>
    </source>
</evidence>
<dbReference type="InterPro" id="IPR016161">
    <property type="entry name" value="Ald_DH/histidinol_DH"/>
</dbReference>